<keyword evidence="3" id="KW-0813">Transport</keyword>
<feature type="chain" id="PRO_5039507657" description="Fe/B12 periplasmic-binding domain-containing protein" evidence="5">
    <location>
        <begin position="24"/>
        <end position="320"/>
    </location>
</feature>
<feature type="signal peptide" evidence="5">
    <location>
        <begin position="1"/>
        <end position="23"/>
    </location>
</feature>
<dbReference type="Proteomes" id="UP000195043">
    <property type="component" value="Unassembled WGS sequence"/>
</dbReference>
<protein>
    <recommendedName>
        <fullName evidence="6">Fe/B12 periplasmic-binding domain-containing protein</fullName>
    </recommendedName>
</protein>
<comment type="subcellular location">
    <subcellularLocation>
        <location evidence="1">Cell envelope</location>
    </subcellularLocation>
</comment>
<dbReference type="GO" id="GO:1901678">
    <property type="term" value="P:iron coordination entity transport"/>
    <property type="evidence" value="ECO:0007669"/>
    <property type="project" value="UniProtKB-ARBA"/>
</dbReference>
<comment type="caution">
    <text evidence="7">The sequence shown here is derived from an EMBL/GenBank/DDBJ whole genome shotgun (WGS) entry which is preliminary data.</text>
</comment>
<dbReference type="SUPFAM" id="SSF53807">
    <property type="entry name" value="Helical backbone' metal receptor"/>
    <property type="match status" value="1"/>
</dbReference>
<keyword evidence="8" id="KW-1185">Reference proteome</keyword>
<dbReference type="PANTHER" id="PTHR30532:SF1">
    <property type="entry name" value="IRON(3+)-HYDROXAMATE-BINDING PROTEIN FHUD"/>
    <property type="match status" value="1"/>
</dbReference>
<accession>A0A242A8I4</accession>
<comment type="similarity">
    <text evidence="2">Belongs to the bacterial solute-binding protein 8 family.</text>
</comment>
<reference evidence="7 8" key="1">
    <citation type="submission" date="2017-05" db="EMBL/GenBank/DDBJ databases">
        <title>The Genome Sequence of Enterococcus sp. 8G7_MSG3316.</title>
        <authorList>
            <consortium name="The Broad Institute Genomics Platform"/>
            <consortium name="The Broad Institute Genomic Center for Infectious Diseases"/>
            <person name="Earl A."/>
            <person name="Manson A."/>
            <person name="Schwartman J."/>
            <person name="Gilmore M."/>
            <person name="Abouelleil A."/>
            <person name="Cao P."/>
            <person name="Chapman S."/>
            <person name="Cusick C."/>
            <person name="Shea T."/>
            <person name="Young S."/>
            <person name="Neafsey D."/>
            <person name="Nusbaum C."/>
            <person name="Birren B."/>
        </authorList>
    </citation>
    <scope>NUCLEOTIDE SEQUENCE [LARGE SCALE GENOMIC DNA]</scope>
    <source>
        <strain evidence="7 8">8G7_MSG3316</strain>
    </source>
</reference>
<organism evidence="7 8">
    <name type="scientific">Candidatus Enterococcus testudinis</name>
    <dbReference type="NCBI Taxonomy" id="1834191"/>
    <lineage>
        <taxon>Bacteria</taxon>
        <taxon>Bacillati</taxon>
        <taxon>Bacillota</taxon>
        <taxon>Bacilli</taxon>
        <taxon>Lactobacillales</taxon>
        <taxon>Enterococcaceae</taxon>
        <taxon>Enterococcus</taxon>
    </lineage>
</organism>
<evidence type="ECO:0000256" key="1">
    <source>
        <dbReference type="ARBA" id="ARBA00004196"/>
    </source>
</evidence>
<dbReference type="PROSITE" id="PS50983">
    <property type="entry name" value="FE_B12_PBP"/>
    <property type="match status" value="1"/>
</dbReference>
<keyword evidence="4 5" id="KW-0732">Signal</keyword>
<evidence type="ECO:0000256" key="2">
    <source>
        <dbReference type="ARBA" id="ARBA00008814"/>
    </source>
</evidence>
<evidence type="ECO:0000313" key="8">
    <source>
        <dbReference type="Proteomes" id="UP000195043"/>
    </source>
</evidence>
<name>A0A242A8I4_9ENTE</name>
<evidence type="ECO:0000256" key="3">
    <source>
        <dbReference type="ARBA" id="ARBA00022448"/>
    </source>
</evidence>
<evidence type="ECO:0000256" key="5">
    <source>
        <dbReference type="SAM" id="SignalP"/>
    </source>
</evidence>
<dbReference type="AlphaFoldDB" id="A0A242A8I4"/>
<dbReference type="GO" id="GO:0030288">
    <property type="term" value="C:outer membrane-bounded periplasmic space"/>
    <property type="evidence" value="ECO:0007669"/>
    <property type="project" value="TreeGrafter"/>
</dbReference>
<dbReference type="EMBL" id="NGKU01000001">
    <property type="protein sequence ID" value="OTN77041.1"/>
    <property type="molecule type" value="Genomic_DNA"/>
</dbReference>
<dbReference type="Pfam" id="PF01497">
    <property type="entry name" value="Peripla_BP_2"/>
    <property type="match status" value="1"/>
</dbReference>
<dbReference type="PROSITE" id="PS51257">
    <property type="entry name" value="PROKAR_LIPOPROTEIN"/>
    <property type="match status" value="1"/>
</dbReference>
<dbReference type="RefSeq" id="WP_086275113.1">
    <property type="nucleotide sequence ID" value="NZ_NGKU01000001.1"/>
</dbReference>
<dbReference type="InterPro" id="IPR002491">
    <property type="entry name" value="ABC_transptr_periplasmic_BD"/>
</dbReference>
<gene>
    <name evidence="7" type="ORF">A5886_002121</name>
</gene>
<evidence type="ECO:0000259" key="6">
    <source>
        <dbReference type="PROSITE" id="PS50983"/>
    </source>
</evidence>
<dbReference type="STRING" id="1834191.A5886_002121"/>
<evidence type="ECO:0000313" key="7">
    <source>
        <dbReference type="EMBL" id="OTN77041.1"/>
    </source>
</evidence>
<feature type="domain" description="Fe/B12 periplasmic-binding" evidence="6">
    <location>
        <begin position="63"/>
        <end position="320"/>
    </location>
</feature>
<dbReference type="PANTHER" id="PTHR30532">
    <property type="entry name" value="IRON III DICITRATE-BINDING PERIPLASMIC PROTEIN"/>
    <property type="match status" value="1"/>
</dbReference>
<dbReference type="InterPro" id="IPR051313">
    <property type="entry name" value="Bact_iron-sidero_bind"/>
</dbReference>
<dbReference type="OrthoDB" id="9793175at2"/>
<sequence>MKQLFKKKGLAASLSLLSLLVLGACSSNSDTTDSTAATDTSSTAVETTVQDAVGNEVTIPANPQRIIASYLEDYLVALDVTPVAQWTVGNDSDQAYLQDKLADVPRINYDLPYEDVLSYEPDLLLMDSNSMVEGDKYDQYSKIAPTYVVTNGEDVTWRDRLNDIAKVLHKEEQAEQVETDYDDLVASTKETYADKIEGKSVAVLWVVNNSAFMVAETKSSGQLLYQELGFSVPSLVAEISETATADWSAVSLEKLAELDADYLILVNSDEGADFFNDQVWQNLKAVKDGNLWEFGPESSWLYNGPIAYTKMIEDIQSKLK</sequence>
<evidence type="ECO:0000256" key="4">
    <source>
        <dbReference type="ARBA" id="ARBA00022729"/>
    </source>
</evidence>
<dbReference type="Gene3D" id="3.40.50.1980">
    <property type="entry name" value="Nitrogenase molybdenum iron protein domain"/>
    <property type="match status" value="2"/>
</dbReference>
<proteinExistence type="inferred from homology"/>